<dbReference type="Pfam" id="PF02016">
    <property type="entry name" value="Peptidase_S66"/>
    <property type="match status" value="1"/>
</dbReference>
<evidence type="ECO:0000259" key="7">
    <source>
        <dbReference type="Pfam" id="PF02016"/>
    </source>
</evidence>
<evidence type="ECO:0000256" key="2">
    <source>
        <dbReference type="ARBA" id="ARBA00022645"/>
    </source>
</evidence>
<dbReference type="InterPro" id="IPR027478">
    <property type="entry name" value="LdcA_N"/>
</dbReference>
<evidence type="ECO:0000256" key="3">
    <source>
        <dbReference type="ARBA" id="ARBA00022670"/>
    </source>
</evidence>
<feature type="active site" description="Nucleophile" evidence="6">
    <location>
        <position position="108"/>
    </location>
</feature>
<evidence type="ECO:0000259" key="8">
    <source>
        <dbReference type="Pfam" id="PF17676"/>
    </source>
</evidence>
<dbReference type="AlphaFoldDB" id="A0A9D2PEH0"/>
<dbReference type="Gene3D" id="3.40.50.10740">
    <property type="entry name" value="Class I glutamine amidotransferase-like"/>
    <property type="match status" value="1"/>
</dbReference>
<dbReference type="Proteomes" id="UP000823904">
    <property type="component" value="Unassembled WGS sequence"/>
</dbReference>
<dbReference type="GO" id="GO:0008236">
    <property type="term" value="F:serine-type peptidase activity"/>
    <property type="evidence" value="ECO:0007669"/>
    <property type="project" value="UniProtKB-KW"/>
</dbReference>
<comment type="similarity">
    <text evidence="1">Belongs to the peptidase S66 family.</text>
</comment>
<dbReference type="Pfam" id="PF17676">
    <property type="entry name" value="Peptidase_S66C"/>
    <property type="match status" value="1"/>
</dbReference>
<reference evidence="9" key="1">
    <citation type="journal article" date="2021" name="PeerJ">
        <title>Extensive microbial diversity within the chicken gut microbiome revealed by metagenomics and culture.</title>
        <authorList>
            <person name="Gilroy R."/>
            <person name="Ravi A."/>
            <person name="Getino M."/>
            <person name="Pursley I."/>
            <person name="Horton D.L."/>
            <person name="Alikhan N.F."/>
            <person name="Baker D."/>
            <person name="Gharbi K."/>
            <person name="Hall N."/>
            <person name="Watson M."/>
            <person name="Adriaenssens E.M."/>
            <person name="Foster-Nyarko E."/>
            <person name="Jarju S."/>
            <person name="Secka A."/>
            <person name="Antonio M."/>
            <person name="Oren A."/>
            <person name="Chaudhuri R.R."/>
            <person name="La Ragione R."/>
            <person name="Hildebrand F."/>
            <person name="Pallen M.J."/>
        </authorList>
    </citation>
    <scope>NUCLEOTIDE SEQUENCE</scope>
    <source>
        <strain evidence="9">ChiSjej3B21-8574</strain>
    </source>
</reference>
<keyword evidence="2" id="KW-0121">Carboxypeptidase</keyword>
<evidence type="ECO:0000256" key="1">
    <source>
        <dbReference type="ARBA" id="ARBA00010233"/>
    </source>
</evidence>
<dbReference type="PANTHER" id="PTHR30237:SF2">
    <property type="entry name" value="MUREIN TETRAPEPTIDE CARBOXYPEPTIDASE"/>
    <property type="match status" value="1"/>
</dbReference>
<dbReference type="InterPro" id="IPR003507">
    <property type="entry name" value="S66_fam"/>
</dbReference>
<feature type="domain" description="LD-carboxypeptidase N-terminal" evidence="7">
    <location>
        <begin position="10"/>
        <end position="126"/>
    </location>
</feature>
<dbReference type="InterPro" id="IPR040449">
    <property type="entry name" value="Peptidase_S66_N"/>
</dbReference>
<protein>
    <submittedName>
        <fullName evidence="9">LD-carboxypeptidase</fullName>
    </submittedName>
</protein>
<evidence type="ECO:0000256" key="5">
    <source>
        <dbReference type="ARBA" id="ARBA00022825"/>
    </source>
</evidence>
<dbReference type="SUPFAM" id="SSF141986">
    <property type="entry name" value="LD-carboxypeptidase A C-terminal domain-like"/>
    <property type="match status" value="1"/>
</dbReference>
<name>A0A9D2PEH0_9FIRM</name>
<evidence type="ECO:0000256" key="4">
    <source>
        <dbReference type="ARBA" id="ARBA00022801"/>
    </source>
</evidence>
<dbReference type="EMBL" id="DWWD01000009">
    <property type="protein sequence ID" value="HJC49285.1"/>
    <property type="molecule type" value="Genomic_DNA"/>
</dbReference>
<comment type="caution">
    <text evidence="9">The sequence shown here is derived from an EMBL/GenBank/DDBJ whole genome shotgun (WGS) entry which is preliminary data.</text>
</comment>
<accession>A0A9D2PEH0</accession>
<dbReference type="InterPro" id="IPR029062">
    <property type="entry name" value="Class_I_gatase-like"/>
</dbReference>
<reference evidence="9" key="2">
    <citation type="submission" date="2021-04" db="EMBL/GenBank/DDBJ databases">
        <authorList>
            <person name="Gilroy R."/>
        </authorList>
    </citation>
    <scope>NUCLEOTIDE SEQUENCE</scope>
    <source>
        <strain evidence="9">ChiSjej3B21-8574</strain>
    </source>
</reference>
<proteinExistence type="inferred from homology"/>
<dbReference type="InterPro" id="IPR040921">
    <property type="entry name" value="Peptidase_S66C"/>
</dbReference>
<dbReference type="GO" id="GO:0006508">
    <property type="term" value="P:proteolysis"/>
    <property type="evidence" value="ECO:0007669"/>
    <property type="project" value="UniProtKB-KW"/>
</dbReference>
<feature type="active site" description="Charge relay system" evidence="6">
    <location>
        <position position="201"/>
    </location>
</feature>
<dbReference type="GO" id="GO:0004180">
    <property type="term" value="F:carboxypeptidase activity"/>
    <property type="evidence" value="ECO:0007669"/>
    <property type="project" value="UniProtKB-KW"/>
</dbReference>
<keyword evidence="3" id="KW-0645">Protease</keyword>
<dbReference type="Gene3D" id="3.50.30.60">
    <property type="entry name" value="LD-carboxypeptidase A C-terminal domain-like"/>
    <property type="match status" value="1"/>
</dbReference>
<keyword evidence="5" id="KW-0720">Serine protease</keyword>
<keyword evidence="4" id="KW-0378">Hydrolase</keyword>
<dbReference type="PIRSF" id="PIRSF028757">
    <property type="entry name" value="LD-carboxypeptidase"/>
    <property type="match status" value="1"/>
</dbReference>
<sequence>MSIVQTYTAGITACSNGLPEKKKEEISLLADVLGRYGVSSVMSRYLYEKSDGISGSGREKAEELMRFFENPGIRYIFDVSGGDMANEVLGYLDYQKIRESRAVFWGYSDLTVILNAIYAETGKVSVLYQIRNLLYDYGEEQQKRFSQWEENETADLFALDGRFVQGHHMEGTVVGGNIRCFLKLAGTPYFPDFNDKILFLEARSGQVPQMTTFFSQLQQTGAFDKIEGLILGTFTQMEAASKDIVPLALRYVKEDLPVFRTLEAGHGTDSKAVIIGGRVTTVSESRIRTQN</sequence>
<gene>
    <name evidence="9" type="ORF">H9754_01670</name>
</gene>
<evidence type="ECO:0000313" key="9">
    <source>
        <dbReference type="EMBL" id="HJC49285.1"/>
    </source>
</evidence>
<organism evidence="9 10">
    <name type="scientific">Candidatus Anaerostipes avistercoris</name>
    <dbReference type="NCBI Taxonomy" id="2838462"/>
    <lineage>
        <taxon>Bacteria</taxon>
        <taxon>Bacillati</taxon>
        <taxon>Bacillota</taxon>
        <taxon>Clostridia</taxon>
        <taxon>Lachnospirales</taxon>
        <taxon>Lachnospiraceae</taxon>
        <taxon>Anaerostipes</taxon>
    </lineage>
</organism>
<feature type="domain" description="LD-carboxypeptidase C-terminal" evidence="8">
    <location>
        <begin position="170"/>
        <end position="280"/>
    </location>
</feature>
<dbReference type="PANTHER" id="PTHR30237">
    <property type="entry name" value="MURAMOYLTETRAPEPTIDE CARBOXYPEPTIDASE"/>
    <property type="match status" value="1"/>
</dbReference>
<evidence type="ECO:0000313" key="10">
    <source>
        <dbReference type="Proteomes" id="UP000823904"/>
    </source>
</evidence>
<dbReference type="SUPFAM" id="SSF52317">
    <property type="entry name" value="Class I glutamine amidotransferase-like"/>
    <property type="match status" value="1"/>
</dbReference>
<evidence type="ECO:0000256" key="6">
    <source>
        <dbReference type="PIRSR" id="PIRSR028757-1"/>
    </source>
</evidence>
<feature type="active site" description="Charge relay system" evidence="6">
    <location>
        <position position="266"/>
    </location>
</feature>
<dbReference type="InterPro" id="IPR027461">
    <property type="entry name" value="Carboxypeptidase_A_C_sf"/>
</dbReference>